<dbReference type="EMBL" id="LYPC01000012">
    <property type="protein sequence ID" value="OCT15807.1"/>
    <property type="molecule type" value="Genomic_DNA"/>
</dbReference>
<protein>
    <recommendedName>
        <fullName evidence="1">FRG domain-containing protein</fullName>
    </recommendedName>
</protein>
<dbReference type="Proteomes" id="UP000093309">
    <property type="component" value="Unassembled WGS sequence"/>
</dbReference>
<gene>
    <name evidence="2" type="ORF">A8709_09255</name>
</gene>
<feature type="domain" description="FRG" evidence="1">
    <location>
        <begin position="22"/>
        <end position="126"/>
    </location>
</feature>
<dbReference type="OrthoDB" id="9816036at2"/>
<comment type="caution">
    <text evidence="2">The sequence shown here is derived from an EMBL/GenBank/DDBJ whole genome shotgun (WGS) entry which is preliminary data.</text>
</comment>
<dbReference type="AlphaFoldDB" id="A0A1C1A5J1"/>
<accession>A0A1C1A5J1</accession>
<name>A0A1C1A5J1_9BACL</name>
<dbReference type="InterPro" id="IPR014966">
    <property type="entry name" value="FRG-dom"/>
</dbReference>
<keyword evidence="3" id="KW-1185">Reference proteome</keyword>
<evidence type="ECO:0000313" key="3">
    <source>
        <dbReference type="Proteomes" id="UP000093309"/>
    </source>
</evidence>
<organism evidence="2 3">
    <name type="scientific">Paenibacillus pectinilyticus</name>
    <dbReference type="NCBI Taxonomy" id="512399"/>
    <lineage>
        <taxon>Bacteria</taxon>
        <taxon>Bacillati</taxon>
        <taxon>Bacillota</taxon>
        <taxon>Bacilli</taxon>
        <taxon>Bacillales</taxon>
        <taxon>Paenibacillaceae</taxon>
        <taxon>Paenibacillus</taxon>
    </lineage>
</organism>
<evidence type="ECO:0000259" key="1">
    <source>
        <dbReference type="SMART" id="SM00901"/>
    </source>
</evidence>
<sequence>MSISTETIETLSEFMEYVENLPEGFILSRGQSRDFPLLPSGLRKKDGNRKYSRQSIKFFLDEFKINSHHYLPSPWDIKDDFEWMIYAQHHGIPTRLLDFTYSHIISLMFAVERAFTEEETNDAVIWFLNPRALNNKFANRSEILNLSSNENVNLEHYEGPVAIQGRKLNNRITAQNGLFVYFQDSERPLEESVQDNESILRKLIIRNGYSKKILASLYSMGIGFTQLYPELDSVSKDIMMKKNIIDFLKGGE</sequence>
<dbReference type="RefSeq" id="WP_065851313.1">
    <property type="nucleotide sequence ID" value="NZ_LYPC01000012.1"/>
</dbReference>
<proteinExistence type="predicted"/>
<dbReference type="SMART" id="SM00901">
    <property type="entry name" value="FRG"/>
    <property type="match status" value="1"/>
</dbReference>
<dbReference type="STRING" id="512399.A8709_09255"/>
<evidence type="ECO:0000313" key="2">
    <source>
        <dbReference type="EMBL" id="OCT15807.1"/>
    </source>
</evidence>
<reference evidence="3" key="1">
    <citation type="submission" date="2016-05" db="EMBL/GenBank/DDBJ databases">
        <title>Paenibacillus oryzae. sp. nov., isolated from the rice root.</title>
        <authorList>
            <person name="Zhang J."/>
            <person name="Zhang X."/>
        </authorList>
    </citation>
    <scope>NUCLEOTIDE SEQUENCE [LARGE SCALE GENOMIC DNA]</scope>
    <source>
        <strain evidence="3">KCTC13222</strain>
    </source>
</reference>
<dbReference type="Pfam" id="PF08867">
    <property type="entry name" value="FRG"/>
    <property type="match status" value="1"/>
</dbReference>